<evidence type="ECO:0000313" key="2">
    <source>
        <dbReference type="EMBL" id="GFH20554.1"/>
    </source>
</evidence>
<dbReference type="Proteomes" id="UP000485058">
    <property type="component" value="Unassembled WGS sequence"/>
</dbReference>
<accession>A0A699ZP86</accession>
<keyword evidence="1" id="KW-0812">Transmembrane</keyword>
<organism evidence="2 3">
    <name type="scientific">Haematococcus lacustris</name>
    <name type="common">Green alga</name>
    <name type="synonym">Haematococcus pluvialis</name>
    <dbReference type="NCBI Taxonomy" id="44745"/>
    <lineage>
        <taxon>Eukaryota</taxon>
        <taxon>Viridiplantae</taxon>
        <taxon>Chlorophyta</taxon>
        <taxon>core chlorophytes</taxon>
        <taxon>Chlorophyceae</taxon>
        <taxon>CS clade</taxon>
        <taxon>Chlamydomonadales</taxon>
        <taxon>Haematococcaceae</taxon>
        <taxon>Haematococcus</taxon>
    </lineage>
</organism>
<sequence length="104" mass="11082">MFRLVTSSYGVTYALVASQLIVAHMAKEPFRPVVWGYCLVAGGLLLSLLNAGWGTPAVQAPVTLVLAALAAAAWAGFAHHVHGVIMQVCAYLNIDCFRIKRAAN</sequence>
<feature type="transmembrane region" description="Helical" evidence="1">
    <location>
        <begin position="33"/>
        <end position="53"/>
    </location>
</feature>
<evidence type="ECO:0000313" key="3">
    <source>
        <dbReference type="Proteomes" id="UP000485058"/>
    </source>
</evidence>
<dbReference type="EMBL" id="BLLF01001657">
    <property type="protein sequence ID" value="GFH20554.1"/>
    <property type="molecule type" value="Genomic_DNA"/>
</dbReference>
<reference evidence="2 3" key="1">
    <citation type="submission" date="2020-02" db="EMBL/GenBank/DDBJ databases">
        <title>Draft genome sequence of Haematococcus lacustris strain NIES-144.</title>
        <authorList>
            <person name="Morimoto D."/>
            <person name="Nakagawa S."/>
            <person name="Yoshida T."/>
            <person name="Sawayama S."/>
        </authorList>
    </citation>
    <scope>NUCLEOTIDE SEQUENCE [LARGE SCALE GENOMIC DNA]</scope>
    <source>
        <strain evidence="2 3">NIES-144</strain>
    </source>
</reference>
<protein>
    <submittedName>
        <fullName evidence="2">Uncharacterized protein</fullName>
    </submittedName>
</protein>
<comment type="caution">
    <text evidence="2">The sequence shown here is derived from an EMBL/GenBank/DDBJ whole genome shotgun (WGS) entry which is preliminary data.</text>
</comment>
<feature type="transmembrane region" description="Helical" evidence="1">
    <location>
        <begin position="6"/>
        <end position="26"/>
    </location>
</feature>
<proteinExistence type="predicted"/>
<evidence type="ECO:0000256" key="1">
    <source>
        <dbReference type="SAM" id="Phobius"/>
    </source>
</evidence>
<keyword evidence="1" id="KW-0472">Membrane</keyword>
<gene>
    <name evidence="2" type="ORF">HaLaN_17695</name>
</gene>
<keyword evidence="3" id="KW-1185">Reference proteome</keyword>
<dbReference type="AlphaFoldDB" id="A0A699ZP86"/>
<name>A0A699ZP86_HAELA</name>
<keyword evidence="1" id="KW-1133">Transmembrane helix</keyword>